<dbReference type="InterPro" id="IPR011042">
    <property type="entry name" value="6-blade_b-propeller_TolB-like"/>
</dbReference>
<organism evidence="2 3">
    <name type="scientific">Sinimarinibacterium flocculans</name>
    <dbReference type="NCBI Taxonomy" id="985250"/>
    <lineage>
        <taxon>Bacteria</taxon>
        <taxon>Pseudomonadati</taxon>
        <taxon>Pseudomonadota</taxon>
        <taxon>Gammaproteobacteria</taxon>
        <taxon>Nevskiales</taxon>
        <taxon>Nevskiaceae</taxon>
        <taxon>Sinimarinibacterium</taxon>
    </lineage>
</organism>
<proteinExistence type="predicted"/>
<comment type="caution">
    <text evidence="2">The sequence shown here is derived from an EMBL/GenBank/DDBJ whole genome shotgun (WGS) entry which is preliminary data.</text>
</comment>
<protein>
    <submittedName>
        <fullName evidence="2">Uncharacterized protein</fullName>
    </submittedName>
</protein>
<feature type="signal peptide" evidence="1">
    <location>
        <begin position="1"/>
        <end position="20"/>
    </location>
</feature>
<dbReference type="SUPFAM" id="SSF63829">
    <property type="entry name" value="Calcium-dependent phosphotriesterase"/>
    <property type="match status" value="1"/>
</dbReference>
<feature type="chain" id="PRO_5016419268" evidence="1">
    <location>
        <begin position="21"/>
        <end position="323"/>
    </location>
</feature>
<dbReference type="EMBL" id="QICN01000006">
    <property type="protein sequence ID" value="PXV67139.1"/>
    <property type="molecule type" value="Genomic_DNA"/>
</dbReference>
<reference evidence="2 3" key="1">
    <citation type="submission" date="2018-04" db="EMBL/GenBank/DDBJ databases">
        <title>Genomic Encyclopedia of Type Strains, Phase IV (KMG-IV): sequencing the most valuable type-strain genomes for metagenomic binning, comparative biology and taxonomic classification.</title>
        <authorList>
            <person name="Goeker M."/>
        </authorList>
    </citation>
    <scope>NUCLEOTIDE SEQUENCE [LARGE SCALE GENOMIC DNA]</scope>
    <source>
        <strain evidence="2 3">DSM 104150</strain>
    </source>
</reference>
<dbReference type="Gene3D" id="2.120.10.30">
    <property type="entry name" value="TolB, C-terminal domain"/>
    <property type="match status" value="1"/>
</dbReference>
<dbReference type="AlphaFoldDB" id="A0A318EG05"/>
<evidence type="ECO:0000313" key="2">
    <source>
        <dbReference type="EMBL" id="PXV67139.1"/>
    </source>
</evidence>
<evidence type="ECO:0000256" key="1">
    <source>
        <dbReference type="SAM" id="SignalP"/>
    </source>
</evidence>
<dbReference type="RefSeq" id="WP_146216586.1">
    <property type="nucleotide sequence ID" value="NZ_CAWNXA010000006.1"/>
</dbReference>
<name>A0A318EG05_9GAMM</name>
<keyword evidence="1" id="KW-0732">Signal</keyword>
<evidence type="ECO:0000313" key="3">
    <source>
        <dbReference type="Proteomes" id="UP000248330"/>
    </source>
</evidence>
<dbReference type="Proteomes" id="UP000248330">
    <property type="component" value="Unassembled WGS sequence"/>
</dbReference>
<gene>
    <name evidence="2" type="ORF">C8D93_106116</name>
</gene>
<accession>A0A318EG05</accession>
<keyword evidence="3" id="KW-1185">Reference proteome</keyword>
<dbReference type="OrthoDB" id="6190264at2"/>
<sequence length="323" mass="34169">MRFTLAAMALLAVLCGCSDTDGNPAPAVDATMLCVSSECGERTVLLDIPSAENLVFSDDGRLFVSSGVGVFEIVQDADGQFARQLISEARGYTGLAVKGDVLYAIGGDGAVWATRLDAPQLQVIHTMTGMCIANGTAVGADGNLYIVDEPLNLCVPDPKIKRLTLDPGDPFKVAHEEVWVQGSELGLLSFGVGNTLRFPNGLQADGTRFFGTDGGSIYHVDLLPDGSAGAVTPIFFEVDVHDDLGLVDDGVLLANFLTGRISLISRDGELLQATAPGVFSFPSSVRLGRPPMFAPTDIVVTETGVLLDNNLPLDQLSVFRRRP</sequence>
<dbReference type="PROSITE" id="PS51257">
    <property type="entry name" value="PROKAR_LIPOPROTEIN"/>
    <property type="match status" value="1"/>
</dbReference>